<proteinExistence type="predicted"/>
<comment type="caution">
    <text evidence="1">The sequence shown here is derived from an EMBL/GenBank/DDBJ whole genome shotgun (WGS) entry which is preliminary data.</text>
</comment>
<name>A0ABV4WSJ5_9CYAN</name>
<protein>
    <submittedName>
        <fullName evidence="1">Uncharacterized protein</fullName>
    </submittedName>
</protein>
<evidence type="ECO:0000313" key="2">
    <source>
        <dbReference type="Proteomes" id="UP001576780"/>
    </source>
</evidence>
<organism evidence="1 2">
    <name type="scientific">Floridaenema evergladense BLCC-F167</name>
    <dbReference type="NCBI Taxonomy" id="3153639"/>
    <lineage>
        <taxon>Bacteria</taxon>
        <taxon>Bacillati</taxon>
        <taxon>Cyanobacteriota</taxon>
        <taxon>Cyanophyceae</taxon>
        <taxon>Oscillatoriophycideae</taxon>
        <taxon>Aerosakkonematales</taxon>
        <taxon>Aerosakkonemataceae</taxon>
        <taxon>Floridanema</taxon>
        <taxon>Floridanema evergladense</taxon>
    </lineage>
</organism>
<keyword evidence="2" id="KW-1185">Reference proteome</keyword>
<dbReference type="Proteomes" id="UP001576780">
    <property type="component" value="Unassembled WGS sequence"/>
</dbReference>
<gene>
    <name evidence="1" type="ORF">ACE1CA_26440</name>
</gene>
<reference evidence="1 2" key="1">
    <citation type="submission" date="2024-09" db="EMBL/GenBank/DDBJ databases">
        <title>Floridaenema gen nov. (Aerosakkonemataceae, Aerosakkonematales ord. nov., Cyanobacteria) from benthic tropical and subtropical fresh waters, with the description of four new species.</title>
        <authorList>
            <person name="Moretto J.A."/>
            <person name="Berthold D.E."/>
            <person name="Lefler F.W."/>
            <person name="Huang I.-S."/>
            <person name="Laughinghouse H. IV."/>
        </authorList>
    </citation>
    <scope>NUCLEOTIDE SEQUENCE [LARGE SCALE GENOMIC DNA]</scope>
    <source>
        <strain evidence="1 2">BLCC-F167</strain>
    </source>
</reference>
<dbReference type="RefSeq" id="WP_413280389.1">
    <property type="nucleotide sequence ID" value="NZ_JBHFNT010000234.1"/>
</dbReference>
<dbReference type="EMBL" id="JBHFNT010000234">
    <property type="protein sequence ID" value="MFB2838055.1"/>
    <property type="molecule type" value="Genomic_DNA"/>
</dbReference>
<evidence type="ECO:0000313" key="1">
    <source>
        <dbReference type="EMBL" id="MFB2838055.1"/>
    </source>
</evidence>
<sequence>MVLRSSQSEQKLPSIEMLPDSLKVLLNKIKQQHYAELYELEADGTTSLQDDLNEILQAFRISNQTLTHLRYVWMTLILLLVVEPTLEYYQPKDSSPTDIILEISLWLIANTKKILNDEVKTIEFDDRELLKKDIIGNYDLSHDTNKNPVSLQVLYEAQDVFKNAIRVLDYEQSVEAIIEILDDCLEGYAIFPGSYGRRELFEWWLLEVVPASWFLLMPKSFYVVEDLPNKEEIRLRQIRIMEKIIYFL</sequence>
<accession>A0ABV4WSJ5</accession>